<protein>
    <submittedName>
        <fullName evidence="7">RDD family protein</fullName>
    </submittedName>
</protein>
<keyword evidence="3 5" id="KW-1133">Transmembrane helix</keyword>
<evidence type="ECO:0000256" key="4">
    <source>
        <dbReference type="ARBA" id="ARBA00023136"/>
    </source>
</evidence>
<evidence type="ECO:0000313" key="8">
    <source>
        <dbReference type="Proteomes" id="UP001596405"/>
    </source>
</evidence>
<gene>
    <name evidence="7" type="ORF">ACFQHR_05370</name>
</gene>
<keyword evidence="2 5" id="KW-0812">Transmembrane</keyword>
<reference evidence="8" key="1">
    <citation type="journal article" date="2019" name="Int. J. Syst. Evol. Microbiol.">
        <title>The Global Catalogue of Microorganisms (GCM) 10K type strain sequencing project: providing services to taxonomists for standard genome sequencing and annotation.</title>
        <authorList>
            <consortium name="The Broad Institute Genomics Platform"/>
            <consortium name="The Broad Institute Genome Sequencing Center for Infectious Disease"/>
            <person name="Wu L."/>
            <person name="Ma J."/>
        </authorList>
    </citation>
    <scope>NUCLEOTIDE SEQUENCE [LARGE SCALE GENOMIC DNA]</scope>
    <source>
        <strain evidence="8">CGMCC 4.7393</strain>
    </source>
</reference>
<evidence type="ECO:0000313" key="7">
    <source>
        <dbReference type="EMBL" id="MFC6997044.1"/>
    </source>
</evidence>
<organism evidence="7 8">
    <name type="scientific">Rufibacter roseus</name>
    <dbReference type="NCBI Taxonomy" id="1567108"/>
    <lineage>
        <taxon>Bacteria</taxon>
        <taxon>Pseudomonadati</taxon>
        <taxon>Bacteroidota</taxon>
        <taxon>Cytophagia</taxon>
        <taxon>Cytophagales</taxon>
        <taxon>Hymenobacteraceae</taxon>
        <taxon>Rufibacter</taxon>
    </lineage>
</organism>
<comment type="subcellular location">
    <subcellularLocation>
        <location evidence="1">Membrane</location>
        <topology evidence="1">Multi-pass membrane protein</topology>
    </subcellularLocation>
</comment>
<dbReference type="PANTHER" id="PTHR38480:SF1">
    <property type="entry name" value="SLR0254 PROTEIN"/>
    <property type="match status" value="1"/>
</dbReference>
<feature type="domain" description="RDD" evidence="6">
    <location>
        <begin position="19"/>
        <end position="140"/>
    </location>
</feature>
<feature type="transmembrane region" description="Helical" evidence="5">
    <location>
        <begin position="58"/>
        <end position="79"/>
    </location>
</feature>
<evidence type="ECO:0000256" key="1">
    <source>
        <dbReference type="ARBA" id="ARBA00004141"/>
    </source>
</evidence>
<evidence type="ECO:0000259" key="6">
    <source>
        <dbReference type="Pfam" id="PF06271"/>
    </source>
</evidence>
<dbReference type="InterPro" id="IPR010432">
    <property type="entry name" value="RDD"/>
</dbReference>
<feature type="transmembrane region" description="Helical" evidence="5">
    <location>
        <begin position="25"/>
        <end position="52"/>
    </location>
</feature>
<proteinExistence type="predicted"/>
<sequence length="238" mass="26738">MNTIKVRTTQNVEVEYAIASVGDRILAYLVDGAVLVGWFILIGIVASTFTFLESAGEAILIFLLFLPVPFYHLCSEIFMNGQSLGKRALDIKVVKMSGHSPSVGDYLLRWILRIIDSGIVAVITIAINGKGQRLGDLAAGTTVIKTHMVRRRRPFQVKIEDDYQIQFPEVTQLTDKDMALMRQLLYKAIEHRNEVLLERIAQRAKEVMGVETNLTDREFLKTVIKDYQHAMAGVEAEA</sequence>
<evidence type="ECO:0000256" key="3">
    <source>
        <dbReference type="ARBA" id="ARBA00022989"/>
    </source>
</evidence>
<dbReference type="PANTHER" id="PTHR38480">
    <property type="entry name" value="SLR0254 PROTEIN"/>
    <property type="match status" value="1"/>
</dbReference>
<accession>A0ABW2DL29</accession>
<evidence type="ECO:0000256" key="2">
    <source>
        <dbReference type="ARBA" id="ARBA00022692"/>
    </source>
</evidence>
<dbReference type="EMBL" id="JBHSYQ010000003">
    <property type="protein sequence ID" value="MFC6997044.1"/>
    <property type="molecule type" value="Genomic_DNA"/>
</dbReference>
<name>A0ABW2DL29_9BACT</name>
<dbReference type="RefSeq" id="WP_066623083.1">
    <property type="nucleotide sequence ID" value="NZ_JBHSYQ010000003.1"/>
</dbReference>
<keyword evidence="8" id="KW-1185">Reference proteome</keyword>
<comment type="caution">
    <text evidence="7">The sequence shown here is derived from an EMBL/GenBank/DDBJ whole genome shotgun (WGS) entry which is preliminary data.</text>
</comment>
<dbReference type="Pfam" id="PF06271">
    <property type="entry name" value="RDD"/>
    <property type="match status" value="1"/>
</dbReference>
<dbReference type="Proteomes" id="UP001596405">
    <property type="component" value="Unassembled WGS sequence"/>
</dbReference>
<evidence type="ECO:0000256" key="5">
    <source>
        <dbReference type="SAM" id="Phobius"/>
    </source>
</evidence>
<keyword evidence="4 5" id="KW-0472">Membrane</keyword>